<dbReference type="Pfam" id="PF00005">
    <property type="entry name" value="ABC_tran"/>
    <property type="match status" value="1"/>
</dbReference>
<dbReference type="Gene3D" id="3.40.50.300">
    <property type="entry name" value="P-loop containing nucleotide triphosphate hydrolases"/>
    <property type="match status" value="1"/>
</dbReference>
<organism evidence="13 14">
    <name type="scientific">Thauera linaloolentis (strain DSM 12138 / JCM 21573 / CCUG 41526 / CIP 105981 / IAM 15112 / NBRC 102519 / 47Lol)</name>
    <dbReference type="NCBI Taxonomy" id="1123367"/>
    <lineage>
        <taxon>Bacteria</taxon>
        <taxon>Pseudomonadati</taxon>
        <taxon>Pseudomonadota</taxon>
        <taxon>Betaproteobacteria</taxon>
        <taxon>Rhodocyclales</taxon>
        <taxon>Zoogloeaceae</taxon>
        <taxon>Thauera</taxon>
    </lineage>
</organism>
<dbReference type="PROSITE" id="PS50893">
    <property type="entry name" value="ABC_TRANSPORTER_2"/>
    <property type="match status" value="1"/>
</dbReference>
<dbReference type="InterPro" id="IPR017871">
    <property type="entry name" value="ABC_transporter-like_CS"/>
</dbReference>
<dbReference type="EMBL" id="AMXE01000067">
    <property type="protein sequence ID" value="ENO85788.1"/>
    <property type="molecule type" value="Genomic_DNA"/>
</dbReference>
<dbReference type="Proteomes" id="UP000013232">
    <property type="component" value="Unassembled WGS sequence"/>
</dbReference>
<dbReference type="GO" id="GO:0006826">
    <property type="term" value="P:iron ion transport"/>
    <property type="evidence" value="ECO:0007669"/>
    <property type="project" value="UniProtKB-KW"/>
</dbReference>
<evidence type="ECO:0000313" key="14">
    <source>
        <dbReference type="Proteomes" id="UP000013232"/>
    </source>
</evidence>
<feature type="compositionally biased region" description="Pro residues" evidence="11">
    <location>
        <begin position="259"/>
        <end position="274"/>
    </location>
</feature>
<dbReference type="eggNOG" id="COG1120">
    <property type="taxonomic scope" value="Bacteria"/>
</dbReference>
<dbReference type="InterPro" id="IPR003439">
    <property type="entry name" value="ABC_transporter-like_ATP-bd"/>
</dbReference>
<dbReference type="GO" id="GO:0016887">
    <property type="term" value="F:ATP hydrolysis activity"/>
    <property type="evidence" value="ECO:0007669"/>
    <property type="project" value="InterPro"/>
</dbReference>
<keyword evidence="4" id="KW-1003">Cell membrane</keyword>
<dbReference type="FunFam" id="3.40.50.300:FF:000134">
    <property type="entry name" value="Iron-enterobactin ABC transporter ATP-binding protein"/>
    <property type="match status" value="1"/>
</dbReference>
<evidence type="ECO:0000256" key="9">
    <source>
        <dbReference type="ARBA" id="ARBA00023065"/>
    </source>
</evidence>
<dbReference type="AlphaFoldDB" id="N6YUG0"/>
<feature type="domain" description="ABC transporter" evidence="12">
    <location>
        <begin position="3"/>
        <end position="239"/>
    </location>
</feature>
<keyword evidence="7 13" id="KW-0067">ATP-binding</keyword>
<evidence type="ECO:0000256" key="6">
    <source>
        <dbReference type="ARBA" id="ARBA00022741"/>
    </source>
</evidence>
<evidence type="ECO:0000256" key="8">
    <source>
        <dbReference type="ARBA" id="ARBA00023004"/>
    </source>
</evidence>
<dbReference type="OrthoDB" id="5296765at2"/>
<keyword evidence="6" id="KW-0547">Nucleotide-binding</keyword>
<sequence>MSLHTTALELAHGGRTVACVPALRLQPGTTTCVIGPNGCGKSTLLRALGGLLRPSAGQVCLDGTPLAAWPAKALARRLASLPQAPSAPDGLSVRQLVGHGRYPHQGLLARRNAADEAQIDWALQATRIAHLQRRAFHTLSGGERQRAWLAMTLAQQADILLLDEPTTWLDMGHQAELLELLAALQHARGLTVVMVLHDINHASQYADRLLAMRDGRILADGAPADIVSAELTHTLFGVRTEQVFRDLQGRRIPFCLPLPGVPAPSSPSPTPSPAPMAQADDA</sequence>
<evidence type="ECO:0000256" key="7">
    <source>
        <dbReference type="ARBA" id="ARBA00022840"/>
    </source>
</evidence>
<protein>
    <submittedName>
        <fullName evidence="13">Ferric enterobactin transporter ATP-binding protein</fullName>
    </submittedName>
</protein>
<dbReference type="GO" id="GO:0005524">
    <property type="term" value="F:ATP binding"/>
    <property type="evidence" value="ECO:0007669"/>
    <property type="project" value="UniProtKB-KW"/>
</dbReference>
<dbReference type="PANTHER" id="PTHR42771:SF2">
    <property type="entry name" value="IRON(3+)-HYDROXAMATE IMPORT ATP-BINDING PROTEIN FHUC"/>
    <property type="match status" value="1"/>
</dbReference>
<comment type="subcellular location">
    <subcellularLocation>
        <location evidence="1">Cell membrane</location>
        <topology evidence="1">Peripheral membrane protein</topology>
    </subcellularLocation>
</comment>
<accession>N6YUG0</accession>
<keyword evidence="3" id="KW-0813">Transport</keyword>
<dbReference type="CDD" id="cd03214">
    <property type="entry name" value="ABC_Iron-Siderophores_B12_Hemin"/>
    <property type="match status" value="1"/>
</dbReference>
<comment type="caution">
    <text evidence="13">The sequence shown here is derived from an EMBL/GenBank/DDBJ whole genome shotgun (WGS) entry which is preliminary data.</text>
</comment>
<dbReference type="RefSeq" id="WP_004341807.1">
    <property type="nucleotide sequence ID" value="NZ_AMXE01000067.1"/>
</dbReference>
<evidence type="ECO:0000256" key="3">
    <source>
        <dbReference type="ARBA" id="ARBA00022448"/>
    </source>
</evidence>
<evidence type="ECO:0000256" key="10">
    <source>
        <dbReference type="ARBA" id="ARBA00023136"/>
    </source>
</evidence>
<comment type="similarity">
    <text evidence="2">Belongs to the ABC transporter superfamily.</text>
</comment>
<keyword evidence="10" id="KW-0472">Membrane</keyword>
<evidence type="ECO:0000256" key="11">
    <source>
        <dbReference type="SAM" id="MobiDB-lite"/>
    </source>
</evidence>
<dbReference type="InterPro" id="IPR051535">
    <property type="entry name" value="Siderophore_ABC-ATPase"/>
</dbReference>
<proteinExistence type="inferred from homology"/>
<evidence type="ECO:0000256" key="4">
    <source>
        <dbReference type="ARBA" id="ARBA00022475"/>
    </source>
</evidence>
<keyword evidence="14" id="KW-1185">Reference proteome</keyword>
<dbReference type="InterPro" id="IPR003593">
    <property type="entry name" value="AAA+_ATPase"/>
</dbReference>
<dbReference type="InterPro" id="IPR027417">
    <property type="entry name" value="P-loop_NTPase"/>
</dbReference>
<keyword evidence="9" id="KW-0406">Ion transport</keyword>
<name>N6YUG0_THAL4</name>
<keyword evidence="8" id="KW-0408">Iron</keyword>
<gene>
    <name evidence="13" type="ORF">C666_14600</name>
</gene>
<evidence type="ECO:0000313" key="13">
    <source>
        <dbReference type="EMBL" id="ENO85788.1"/>
    </source>
</evidence>
<dbReference type="SUPFAM" id="SSF52540">
    <property type="entry name" value="P-loop containing nucleoside triphosphate hydrolases"/>
    <property type="match status" value="1"/>
</dbReference>
<keyword evidence="5" id="KW-0410">Iron transport</keyword>
<feature type="region of interest" description="Disordered" evidence="11">
    <location>
        <begin position="258"/>
        <end position="282"/>
    </location>
</feature>
<dbReference type="PANTHER" id="PTHR42771">
    <property type="entry name" value="IRON(3+)-HYDROXAMATE IMPORT ATP-BINDING PROTEIN FHUC"/>
    <property type="match status" value="1"/>
</dbReference>
<dbReference type="STRING" id="1123367.GCA_000621305_00539"/>
<dbReference type="GO" id="GO:0005886">
    <property type="term" value="C:plasma membrane"/>
    <property type="evidence" value="ECO:0007669"/>
    <property type="project" value="UniProtKB-SubCell"/>
</dbReference>
<evidence type="ECO:0000256" key="1">
    <source>
        <dbReference type="ARBA" id="ARBA00004202"/>
    </source>
</evidence>
<evidence type="ECO:0000256" key="5">
    <source>
        <dbReference type="ARBA" id="ARBA00022496"/>
    </source>
</evidence>
<dbReference type="PROSITE" id="PS00211">
    <property type="entry name" value="ABC_TRANSPORTER_1"/>
    <property type="match status" value="1"/>
</dbReference>
<evidence type="ECO:0000259" key="12">
    <source>
        <dbReference type="PROSITE" id="PS50893"/>
    </source>
</evidence>
<dbReference type="SMART" id="SM00382">
    <property type="entry name" value="AAA"/>
    <property type="match status" value="1"/>
</dbReference>
<reference evidence="13 14" key="1">
    <citation type="submission" date="2012-09" db="EMBL/GenBank/DDBJ databases">
        <title>Draft Genome Sequences of 6 Strains from Genus Thauera.</title>
        <authorList>
            <person name="Liu B."/>
            <person name="Shapleigh J.P."/>
            <person name="Frostegard A.H."/>
        </authorList>
    </citation>
    <scope>NUCLEOTIDE SEQUENCE [LARGE SCALE GENOMIC DNA]</scope>
    <source>
        <strain evidence="14">47Lol / DSM 12138</strain>
    </source>
</reference>
<evidence type="ECO:0000256" key="2">
    <source>
        <dbReference type="ARBA" id="ARBA00005417"/>
    </source>
</evidence>